<organism evidence="8 9">
    <name type="scientific">Agromyces hippuratus</name>
    <dbReference type="NCBI Taxonomy" id="286438"/>
    <lineage>
        <taxon>Bacteria</taxon>
        <taxon>Bacillati</taxon>
        <taxon>Actinomycetota</taxon>
        <taxon>Actinomycetes</taxon>
        <taxon>Micrococcales</taxon>
        <taxon>Microbacteriaceae</taxon>
        <taxon>Agromyces</taxon>
    </lineage>
</organism>
<keyword evidence="5" id="KW-0680">Restriction system</keyword>
<dbReference type="Gene3D" id="3.90.120.10">
    <property type="entry name" value="DNA Methylase, subunit A, domain 2"/>
    <property type="match status" value="1"/>
</dbReference>
<gene>
    <name evidence="8" type="ORF">BJY17_002809</name>
</gene>
<dbReference type="EC" id="2.1.1.37" evidence="1"/>
<dbReference type="PANTHER" id="PTHR10629">
    <property type="entry name" value="CYTOSINE-SPECIFIC METHYLTRANSFERASE"/>
    <property type="match status" value="1"/>
</dbReference>
<dbReference type="SUPFAM" id="SSF53335">
    <property type="entry name" value="S-adenosyl-L-methionine-dependent methyltransferases"/>
    <property type="match status" value="1"/>
</dbReference>
<evidence type="ECO:0000256" key="4">
    <source>
        <dbReference type="ARBA" id="ARBA00022691"/>
    </source>
</evidence>
<accession>A0A852WUR6</accession>
<dbReference type="EMBL" id="JACCFI010000001">
    <property type="protein sequence ID" value="NYG22062.1"/>
    <property type="molecule type" value="Genomic_DNA"/>
</dbReference>
<dbReference type="GO" id="GO:0003677">
    <property type="term" value="F:DNA binding"/>
    <property type="evidence" value="ECO:0007669"/>
    <property type="project" value="TreeGrafter"/>
</dbReference>
<evidence type="ECO:0000256" key="2">
    <source>
        <dbReference type="ARBA" id="ARBA00022603"/>
    </source>
</evidence>
<dbReference type="GO" id="GO:0003886">
    <property type="term" value="F:DNA (cytosine-5-)-methyltransferase activity"/>
    <property type="evidence" value="ECO:0007669"/>
    <property type="project" value="UniProtKB-EC"/>
</dbReference>
<dbReference type="Gene3D" id="3.40.50.150">
    <property type="entry name" value="Vaccinia Virus protein VP39"/>
    <property type="match status" value="1"/>
</dbReference>
<dbReference type="InterPro" id="IPR001525">
    <property type="entry name" value="C5_MeTfrase"/>
</dbReference>
<dbReference type="GO" id="GO:0032259">
    <property type="term" value="P:methylation"/>
    <property type="evidence" value="ECO:0007669"/>
    <property type="project" value="UniProtKB-KW"/>
</dbReference>
<dbReference type="InterPro" id="IPR050390">
    <property type="entry name" value="C5-Methyltransferase"/>
</dbReference>
<dbReference type="GO" id="GO:0044027">
    <property type="term" value="P:negative regulation of gene expression via chromosomal CpG island methylation"/>
    <property type="evidence" value="ECO:0007669"/>
    <property type="project" value="TreeGrafter"/>
</dbReference>
<evidence type="ECO:0000256" key="1">
    <source>
        <dbReference type="ARBA" id="ARBA00011975"/>
    </source>
</evidence>
<reference evidence="8 9" key="1">
    <citation type="submission" date="2020-07" db="EMBL/GenBank/DDBJ databases">
        <title>Sequencing the genomes of 1000 actinobacteria strains.</title>
        <authorList>
            <person name="Klenk H.-P."/>
        </authorList>
    </citation>
    <scope>NUCLEOTIDE SEQUENCE [LARGE SCALE GENOMIC DNA]</scope>
    <source>
        <strain evidence="8 9">DSM 8598</strain>
    </source>
</reference>
<protein>
    <recommendedName>
        <fullName evidence="1">DNA (cytosine-5-)-methyltransferase</fullName>
        <ecNumber evidence="1">2.1.1.37</ecNumber>
    </recommendedName>
</protein>
<dbReference type="Pfam" id="PF00145">
    <property type="entry name" value="DNA_methylase"/>
    <property type="match status" value="1"/>
</dbReference>
<proteinExistence type="inferred from homology"/>
<keyword evidence="9" id="KW-1185">Reference proteome</keyword>
<dbReference type="InterPro" id="IPR029063">
    <property type="entry name" value="SAM-dependent_MTases_sf"/>
</dbReference>
<comment type="similarity">
    <text evidence="6 7">Belongs to the class I-like SAM-binding methyltransferase superfamily. C5-methyltransferase family.</text>
</comment>
<keyword evidence="4 6" id="KW-0949">S-adenosyl-L-methionine</keyword>
<dbReference type="PRINTS" id="PR00105">
    <property type="entry name" value="C5METTRFRASE"/>
</dbReference>
<evidence type="ECO:0000256" key="3">
    <source>
        <dbReference type="ARBA" id="ARBA00022679"/>
    </source>
</evidence>
<comment type="caution">
    <text evidence="8">The sequence shown here is derived from an EMBL/GenBank/DDBJ whole genome shotgun (WGS) entry which is preliminary data.</text>
</comment>
<dbReference type="Proteomes" id="UP000549066">
    <property type="component" value="Unassembled WGS sequence"/>
</dbReference>
<evidence type="ECO:0000313" key="9">
    <source>
        <dbReference type="Proteomes" id="UP000549066"/>
    </source>
</evidence>
<dbReference type="NCBIfam" id="TIGR00675">
    <property type="entry name" value="dcm"/>
    <property type="match status" value="1"/>
</dbReference>
<feature type="active site" evidence="6">
    <location>
        <position position="84"/>
    </location>
</feature>
<evidence type="ECO:0000256" key="7">
    <source>
        <dbReference type="RuleBase" id="RU000416"/>
    </source>
</evidence>
<keyword evidence="2 6" id="KW-0489">Methyltransferase</keyword>
<evidence type="ECO:0000256" key="5">
    <source>
        <dbReference type="ARBA" id="ARBA00022747"/>
    </source>
</evidence>
<keyword evidence="3 6" id="KW-0808">Transferase</keyword>
<dbReference type="AlphaFoldDB" id="A0A852WUR6"/>
<evidence type="ECO:0000313" key="8">
    <source>
        <dbReference type="EMBL" id="NYG22062.1"/>
    </source>
</evidence>
<evidence type="ECO:0000256" key="6">
    <source>
        <dbReference type="PROSITE-ProRule" id="PRU01016"/>
    </source>
</evidence>
<dbReference type="GO" id="GO:0009307">
    <property type="term" value="P:DNA restriction-modification system"/>
    <property type="evidence" value="ECO:0007669"/>
    <property type="project" value="UniProtKB-KW"/>
</dbReference>
<name>A0A852WUR6_9MICO</name>
<dbReference type="RefSeq" id="WP_179551923.1">
    <property type="nucleotide sequence ID" value="NZ_JACCFI010000001.1"/>
</dbReference>
<dbReference type="PANTHER" id="PTHR10629:SF52">
    <property type="entry name" value="DNA (CYTOSINE-5)-METHYLTRANSFERASE 1"/>
    <property type="match status" value="1"/>
</dbReference>
<sequence length="351" mass="38359">MVSEKVRISAVDLFCGAGGLSQGLLEAGIQVVAGIDIDPACAFPFESNIEAPFIEMDVRNLTAAHLEPLWSEGSIRLLAGCAPCQPFSPYRRGIDTSKEAQWPLLREFARLVEEVRPELVTMENVARIGTSAIFAEFVDDLKGLGYEVSWQSCYGPRFGLPQHRRRLVLIASLVGRIEVPNGDLEQGSYRTVRDAIGSLPALESGGKDANDRLHVARRLSPINMQRIAASVPGGTWEDWPEELRADCHRRATGASFKNVYARMEWDQPSPTITTLAHNFGAGRFGHPEQDRPISLREAALLQGFPRDYKLVSDARRVSAAEIGRLIGNAVPPPIAKAVGETILSNVNGVPV</sequence>
<dbReference type="PROSITE" id="PS51679">
    <property type="entry name" value="SAM_MT_C5"/>
    <property type="match status" value="1"/>
</dbReference>